<dbReference type="AlphaFoldDB" id="A0A3M8RLE8"/>
<dbReference type="OrthoDB" id="9801272at2"/>
<dbReference type="GO" id="GO:0004375">
    <property type="term" value="F:glycine dehydrogenase (decarboxylating) activity"/>
    <property type="evidence" value="ECO:0007669"/>
    <property type="project" value="UniProtKB-EC"/>
</dbReference>
<protein>
    <submittedName>
        <fullName evidence="3">Aminomethyl-transferring glycine dehydrogenase subunit GcvPA</fullName>
        <ecNumber evidence="3">1.4.4.2</ecNumber>
    </submittedName>
</protein>
<dbReference type="InterPro" id="IPR023010">
    <property type="entry name" value="GcvPA"/>
</dbReference>
<dbReference type="SUPFAM" id="SSF53383">
    <property type="entry name" value="PLP-dependent transferases"/>
    <property type="match status" value="1"/>
</dbReference>
<dbReference type="EMBL" id="RIZI01000128">
    <property type="protein sequence ID" value="RNF67964.1"/>
    <property type="molecule type" value="Genomic_DNA"/>
</dbReference>
<feature type="domain" description="Glycine cleavage system P-protein N-terminal" evidence="2">
    <location>
        <begin position="3"/>
        <end position="435"/>
    </location>
</feature>
<dbReference type="PANTHER" id="PTHR42806:SF1">
    <property type="entry name" value="GLYCINE DEHYDROGENASE (DECARBOXYLATING)"/>
    <property type="match status" value="1"/>
</dbReference>
<accession>A0A3M8RLE8</accession>
<dbReference type="Pfam" id="PF02347">
    <property type="entry name" value="GDC-P"/>
    <property type="match status" value="1"/>
</dbReference>
<dbReference type="Gene3D" id="3.90.1150.10">
    <property type="entry name" value="Aspartate Aminotransferase, domain 1"/>
    <property type="match status" value="1"/>
</dbReference>
<dbReference type="InterPro" id="IPR015422">
    <property type="entry name" value="PyrdxlP-dep_Trfase_small"/>
</dbReference>
<organism evidence="3">
    <name type="scientific">Acidithiobacillus sulfuriphilus</name>
    <dbReference type="NCBI Taxonomy" id="1867749"/>
    <lineage>
        <taxon>Bacteria</taxon>
        <taxon>Pseudomonadati</taxon>
        <taxon>Pseudomonadota</taxon>
        <taxon>Acidithiobacillia</taxon>
        <taxon>Acidithiobacillales</taxon>
        <taxon>Acidithiobacillaceae</taxon>
        <taxon>Acidithiobacillus</taxon>
    </lineage>
</organism>
<proteinExistence type="predicted"/>
<keyword evidence="1 3" id="KW-0560">Oxidoreductase</keyword>
<evidence type="ECO:0000256" key="1">
    <source>
        <dbReference type="ARBA" id="ARBA00023002"/>
    </source>
</evidence>
<comment type="caution">
    <text evidence="3">The sequence shown here is derived from an EMBL/GenBank/DDBJ whole genome shotgun (WGS) entry which is preliminary data.</text>
</comment>
<dbReference type="InterPro" id="IPR015424">
    <property type="entry name" value="PyrdxlP-dep_Trfase"/>
</dbReference>
<evidence type="ECO:0000313" key="3">
    <source>
        <dbReference type="EMBL" id="RNF67964.1"/>
    </source>
</evidence>
<gene>
    <name evidence="3" type="ORF">EC580_03655</name>
</gene>
<dbReference type="InterPro" id="IPR015421">
    <property type="entry name" value="PyrdxlP-dep_Trfase_major"/>
</dbReference>
<dbReference type="GO" id="GO:0009116">
    <property type="term" value="P:nucleoside metabolic process"/>
    <property type="evidence" value="ECO:0007669"/>
    <property type="project" value="InterPro"/>
</dbReference>
<dbReference type="PANTHER" id="PTHR42806">
    <property type="entry name" value="GLYCINE CLEAVAGE SYSTEM P-PROTEIN"/>
    <property type="match status" value="1"/>
</dbReference>
<sequence>MPYIPHGPDEVAQMQAAIGIADLDALFDEVPAQLGSHDLLLPLGLGEMALRREMEERAAANIPLRCFAGGGAYAHHIPAIVWEIAGRGELYTAYTPYQAEASQGTLQILYEYQSFLTRLTETEVANASLYDGASALAEACLMALRLRGEGKAILVPENLLPAWRQVLDSILGWQEIPLLGVPYDRQTGRMRLPEGDSDSAALIIPQINAFGGLEAVDTLTDWAHARRMLAIAVVNPLALAILKAPGAWGRQGADLVVGEGQALGIPLSAGGPFFGFLTCRKAHVRQMPGRLVARTVDAQEREGFCLTLQAREQHIRRGKATSNICTNQGLMVTAATVHMAALGGDGLRRAAVTCHAQARRLRDLLADVPGTRFPFPGPFFHEFVLRLPRSARAVRDALLERGILAGICLADWGMGEAGDLLVCVTELASDEDLLDYRDALLVTLKDLPA</sequence>
<dbReference type="Gene3D" id="3.40.640.10">
    <property type="entry name" value="Type I PLP-dependent aspartate aminotransferase-like (Major domain)"/>
    <property type="match status" value="1"/>
</dbReference>
<dbReference type="InterPro" id="IPR049315">
    <property type="entry name" value="GDC-P_N"/>
</dbReference>
<reference evidence="3" key="1">
    <citation type="submission" date="2018-10" db="EMBL/GenBank/DDBJ databases">
        <title>Acidithiobacillus sulfuriphilus sp. nov.: an extremely acidophilic sulfur-oxidizing chemolithotroph isolated from a neutral pH environment.</title>
        <authorList>
            <person name="Falagan C."/>
            <person name="Moya-Beltran A."/>
            <person name="Quatrini R."/>
            <person name="Johnson D.B."/>
        </authorList>
    </citation>
    <scope>NUCLEOTIDE SEQUENCE [LARGE SCALE GENOMIC DNA]</scope>
    <source>
        <strain evidence="3">CJ-2</strain>
    </source>
</reference>
<dbReference type="NCBIfam" id="NF001696">
    <property type="entry name" value="PRK00451.1"/>
    <property type="match status" value="1"/>
</dbReference>
<name>A0A3M8RLE8_9PROT</name>
<dbReference type="RefSeq" id="WP_123102280.1">
    <property type="nucleotide sequence ID" value="NZ_CP127527.1"/>
</dbReference>
<dbReference type="EC" id="1.4.4.2" evidence="3"/>
<evidence type="ECO:0000259" key="2">
    <source>
        <dbReference type="Pfam" id="PF02347"/>
    </source>
</evidence>